<dbReference type="Proteomes" id="UP000001608">
    <property type="component" value="Chromosome 14"/>
</dbReference>
<dbReference type="AlphaFoldDB" id="G2WLG8"/>
<organism evidence="2 3">
    <name type="scientific">Saccharomyces cerevisiae (strain Kyokai no. 7 / NBRC 101557)</name>
    <name type="common">Baker's yeast</name>
    <dbReference type="NCBI Taxonomy" id="721032"/>
    <lineage>
        <taxon>Eukaryota</taxon>
        <taxon>Fungi</taxon>
        <taxon>Dikarya</taxon>
        <taxon>Ascomycota</taxon>
        <taxon>Saccharomycotina</taxon>
        <taxon>Saccharomycetes</taxon>
        <taxon>Saccharomycetales</taxon>
        <taxon>Saccharomycetaceae</taxon>
        <taxon>Saccharomyces</taxon>
    </lineage>
</organism>
<sequence>MKFSTLSIVAAIAAFASADSTSDGVTYVDVTTTPQSTTSMVSTVKTTSTPYTTSTIATLSTKSISSQANTTTHEISTYVGAAVKGSVAGMGAIMGAAAFALL</sequence>
<keyword evidence="1" id="KW-0732">Signal</keyword>
<dbReference type="EMBL" id="DG000050">
    <property type="protein sequence ID" value="GAA25810.1"/>
    <property type="molecule type" value="Genomic_DNA"/>
</dbReference>
<dbReference type="CDD" id="cd22955">
    <property type="entry name" value="TOS6"/>
    <property type="match status" value="1"/>
</dbReference>
<accession>G2WLG8</accession>
<comment type="caution">
    <text evidence="2">The sequence shown here is derived from an EMBL/GenBank/DDBJ whole genome shotgun (WGS) entry which is preliminary data.</text>
</comment>
<gene>
    <name evidence="2" type="primary">K7_YNL300W</name>
    <name evidence="2" type="ORF">SYK7_057271</name>
</gene>
<reference evidence="2 3" key="1">
    <citation type="journal article" date="2011" name="DNA Res.">
        <title>Whole-genome sequencing of sake yeast Saccharomyces cerevisiae Kyokai no. 7.</title>
        <authorList>
            <person name="Akao T."/>
            <person name="Yashiro I."/>
            <person name="Hosoyama A."/>
            <person name="Kitagaki H."/>
            <person name="Horikawa H."/>
            <person name="Watanabe D."/>
            <person name="Akada R."/>
            <person name="Ando Y."/>
            <person name="Harashima S."/>
            <person name="Inoue T."/>
            <person name="Inoue Y."/>
            <person name="Kajiwara S."/>
            <person name="Kitamoto K."/>
            <person name="Kitamoto N."/>
            <person name="Kobayashi O."/>
            <person name="Kuhara S."/>
            <person name="Masubuchi T."/>
            <person name="Mizoguchi H."/>
            <person name="Nakao Y."/>
            <person name="Nakazato A."/>
            <person name="Namise M."/>
            <person name="Oba T."/>
            <person name="Ogata T."/>
            <person name="Ohta A."/>
            <person name="Sato M."/>
            <person name="Shibasaki S."/>
            <person name="Takatsume Y."/>
            <person name="Tanimoto S."/>
            <person name="Tsuboi H."/>
            <person name="Nishimura A."/>
            <person name="Yoda K."/>
            <person name="Ishikawa T."/>
            <person name="Iwashita K."/>
            <person name="Fujita N."/>
            <person name="Shimoi H."/>
        </authorList>
    </citation>
    <scope>NUCLEOTIDE SEQUENCE [LARGE SCALE GENOMIC DNA]</scope>
    <source>
        <strain evidence="3">Kyokai no. 7 / NBRC 101557</strain>
    </source>
</reference>
<feature type="chain" id="PRO_5003438842" evidence="1">
    <location>
        <begin position="19"/>
        <end position="102"/>
    </location>
</feature>
<dbReference type="HOGENOM" id="CLU_2279081_0_0_1"/>
<evidence type="ECO:0000313" key="3">
    <source>
        <dbReference type="Proteomes" id="UP000001608"/>
    </source>
</evidence>
<evidence type="ECO:0000313" key="2">
    <source>
        <dbReference type="EMBL" id="GAA25810.1"/>
    </source>
</evidence>
<protein>
    <submittedName>
        <fullName evidence="2">K7_Ynl300wp</fullName>
    </submittedName>
</protein>
<feature type="signal peptide" evidence="1">
    <location>
        <begin position="1"/>
        <end position="18"/>
    </location>
</feature>
<proteinExistence type="predicted"/>
<name>G2WLG8_YEASK</name>
<evidence type="ECO:0000256" key="1">
    <source>
        <dbReference type="SAM" id="SignalP"/>
    </source>
</evidence>